<reference evidence="1 2" key="1">
    <citation type="submission" date="2023-02" db="EMBL/GenBank/DDBJ databases">
        <authorList>
            <person name="Maleckis M."/>
        </authorList>
    </citation>
    <scope>NUCLEOTIDE SEQUENCE [LARGE SCALE GENOMIC DNA]</scope>
    <source>
        <strain evidence="1 2">P8-A2</strain>
    </source>
</reference>
<comment type="caution">
    <text evidence="1">The sequence shown here is derived from an EMBL/GenBank/DDBJ whole genome shotgun (WGS) entry which is preliminary data.</text>
</comment>
<dbReference type="Proteomes" id="UP001257627">
    <property type="component" value="Unassembled WGS sequence"/>
</dbReference>
<dbReference type="EMBL" id="JARAKF010000001">
    <property type="protein sequence ID" value="MDU8990965.1"/>
    <property type="molecule type" value="Genomic_DNA"/>
</dbReference>
<evidence type="ECO:0000313" key="1">
    <source>
        <dbReference type="EMBL" id="MDU8990965.1"/>
    </source>
</evidence>
<gene>
    <name evidence="1" type="ORF">PU648_00635</name>
</gene>
<evidence type="ECO:0000313" key="2">
    <source>
        <dbReference type="Proteomes" id="UP001257627"/>
    </source>
</evidence>
<dbReference type="RefSeq" id="WP_316732256.1">
    <property type="nucleotide sequence ID" value="NZ_JARAKF010000001.1"/>
</dbReference>
<accession>A0ABU3UAW2</accession>
<evidence type="ECO:0008006" key="3">
    <source>
        <dbReference type="Google" id="ProtNLM"/>
    </source>
</evidence>
<proteinExistence type="predicted"/>
<name>A0ABU3UAW2_9ACTN</name>
<protein>
    <recommendedName>
        <fullName evidence="3">Cytochrome P450</fullName>
    </recommendedName>
</protein>
<organism evidence="1 2">
    <name type="scientific">Streptomyces mirabilis</name>
    <dbReference type="NCBI Taxonomy" id="68239"/>
    <lineage>
        <taxon>Bacteria</taxon>
        <taxon>Bacillati</taxon>
        <taxon>Actinomycetota</taxon>
        <taxon>Actinomycetes</taxon>
        <taxon>Kitasatosporales</taxon>
        <taxon>Streptomycetaceae</taxon>
        <taxon>Streptomyces</taxon>
    </lineage>
</organism>
<sequence>MTLLIAGHDTTTGALTWALRQVELSLVFADDGVERHVIPHP</sequence>
<keyword evidence="2" id="KW-1185">Reference proteome</keyword>